<dbReference type="Proteomes" id="UP000236731">
    <property type="component" value="Unassembled WGS sequence"/>
</dbReference>
<proteinExistence type="predicted"/>
<feature type="signal peptide" evidence="1">
    <location>
        <begin position="1"/>
        <end position="19"/>
    </location>
</feature>
<evidence type="ECO:0000256" key="1">
    <source>
        <dbReference type="SAM" id="SignalP"/>
    </source>
</evidence>
<organism evidence="2 3">
    <name type="scientific">Sphingobacterium lactis</name>
    <dbReference type="NCBI Taxonomy" id="797291"/>
    <lineage>
        <taxon>Bacteria</taxon>
        <taxon>Pseudomonadati</taxon>
        <taxon>Bacteroidota</taxon>
        <taxon>Sphingobacteriia</taxon>
        <taxon>Sphingobacteriales</taxon>
        <taxon>Sphingobacteriaceae</taxon>
        <taxon>Sphingobacterium</taxon>
    </lineage>
</organism>
<name>A0A1H6B5K2_9SPHI</name>
<feature type="chain" id="PRO_5009293368" description="WG containing repeat-containing protein" evidence="1">
    <location>
        <begin position="20"/>
        <end position="253"/>
    </location>
</feature>
<dbReference type="AlphaFoldDB" id="A0A1H6B5K2"/>
<accession>A0A1H6B5K2</accession>
<dbReference type="EMBL" id="FNUT01000009">
    <property type="protein sequence ID" value="SEG56123.1"/>
    <property type="molecule type" value="Genomic_DNA"/>
</dbReference>
<protein>
    <recommendedName>
        <fullName evidence="4">WG containing repeat-containing protein</fullName>
    </recommendedName>
</protein>
<gene>
    <name evidence="2" type="ORF">SAMN05421877_109190</name>
</gene>
<keyword evidence="3" id="KW-1185">Reference proteome</keyword>
<dbReference type="OrthoDB" id="9935224at2"/>
<reference evidence="3" key="1">
    <citation type="submission" date="2016-10" db="EMBL/GenBank/DDBJ databases">
        <authorList>
            <person name="Varghese N."/>
            <person name="Submissions S."/>
        </authorList>
    </citation>
    <scope>NUCLEOTIDE SEQUENCE [LARGE SCALE GENOMIC DNA]</scope>
    <source>
        <strain evidence="3">DSM 22361</strain>
    </source>
</reference>
<sequence>MKSLTTLLIFLCGITFSHAQVKNPASSKPLFDEGITWTTKEENGKIGFGYTDSEWVWAIKPTFDKIASGAQFLSKQKYATMTLKGNQTLNPKNCGVRSHQSNIAIIDRKGNILIEGKTGESFKLIPNSSYAIKLINGQGDASKGCEAFIINIETGKTVHQLQANYSDITYNEHYVNLWGNEGIKLFYNFDGTVYQNDTPFYLPIRKEFKTKKYNTFLAYAEKSRVFNENVTGFFFGYGDNFKIVKENWVNMSK</sequence>
<keyword evidence="1" id="KW-0732">Signal</keyword>
<evidence type="ECO:0000313" key="2">
    <source>
        <dbReference type="EMBL" id="SEG56123.1"/>
    </source>
</evidence>
<dbReference type="RefSeq" id="WP_103907090.1">
    <property type="nucleotide sequence ID" value="NZ_CP049246.1"/>
</dbReference>
<evidence type="ECO:0008006" key="4">
    <source>
        <dbReference type="Google" id="ProtNLM"/>
    </source>
</evidence>
<evidence type="ECO:0000313" key="3">
    <source>
        <dbReference type="Proteomes" id="UP000236731"/>
    </source>
</evidence>